<dbReference type="Proteomes" id="UP000000707">
    <property type="component" value="Unassembled WGS sequence"/>
</dbReference>
<evidence type="ECO:0000313" key="3">
    <source>
        <dbReference type="EMBL" id="EGV61988.1"/>
    </source>
</evidence>
<organism evidence="4">
    <name type="scientific">Candida tenuis (strain ATCC 10573 / BCRC 21748 / CBS 615 / JCM 9827 / NBRC 10315 / NRRL Y-1498 / VKM Y-70)</name>
    <name type="common">Yeast</name>
    <name type="synonym">Yamadazyma tenuis</name>
    <dbReference type="NCBI Taxonomy" id="590646"/>
    <lineage>
        <taxon>Eukaryota</taxon>
        <taxon>Fungi</taxon>
        <taxon>Dikarya</taxon>
        <taxon>Ascomycota</taxon>
        <taxon>Saccharomycotina</taxon>
        <taxon>Pichiomycetes</taxon>
        <taxon>Debaryomycetaceae</taxon>
        <taxon>Yamadazyma</taxon>
    </lineage>
</organism>
<dbReference type="OrthoDB" id="4008582at2759"/>
<keyword evidence="4" id="KW-1185">Reference proteome</keyword>
<feature type="transmembrane region" description="Helical" evidence="2">
    <location>
        <begin position="211"/>
        <end position="235"/>
    </location>
</feature>
<name>G3BA16_CANTC</name>
<protein>
    <submittedName>
        <fullName evidence="3">Uncharacterized protein</fullName>
    </submittedName>
</protein>
<evidence type="ECO:0000256" key="1">
    <source>
        <dbReference type="SAM" id="MobiDB-lite"/>
    </source>
</evidence>
<sequence>MIRSMEHIVDEYLLEVSSTPNNPVLVKLMLDKISNDLIPIKLNLNKYKSNKLYDTINDKLIELIHNLDTLKHKNTKKLAQMKRQSIAATHPSQVVIDDHSDPRSNLSPSTYSTGVRNNDVNELRKRLLENNRSSLTNDYHETLQQDLIHDLSDMVSDMKDGAIRLSKKIMDDNVLLSRTQDNMMKNDSLMNTVGSNLTSYVLNKSGGKISFWFLIKTMAAVVVLFLIMSIIINILPKM</sequence>
<dbReference type="RefSeq" id="XP_006688158.1">
    <property type="nucleotide sequence ID" value="XM_006688095.1"/>
</dbReference>
<gene>
    <name evidence="3" type="ORF">CANTEDRAFT_99092</name>
</gene>
<feature type="region of interest" description="Disordered" evidence="1">
    <location>
        <begin position="89"/>
        <end position="116"/>
    </location>
</feature>
<proteinExistence type="predicted"/>
<dbReference type="AlphaFoldDB" id="G3BA16"/>
<feature type="compositionally biased region" description="Polar residues" evidence="1">
    <location>
        <begin position="103"/>
        <end position="116"/>
    </location>
</feature>
<dbReference type="GeneID" id="18250824"/>
<dbReference type="KEGG" id="cten:18250824"/>
<evidence type="ECO:0000256" key="2">
    <source>
        <dbReference type="SAM" id="Phobius"/>
    </source>
</evidence>
<dbReference type="STRING" id="590646.G3BA16"/>
<keyword evidence="2" id="KW-1133">Transmembrane helix</keyword>
<accession>G3BA16</accession>
<keyword evidence="2" id="KW-0812">Transmembrane</keyword>
<dbReference type="EMBL" id="GL996527">
    <property type="protein sequence ID" value="EGV61988.1"/>
    <property type="molecule type" value="Genomic_DNA"/>
</dbReference>
<dbReference type="eggNOG" id="ENOG502SZ4C">
    <property type="taxonomic scope" value="Eukaryota"/>
</dbReference>
<reference evidence="3 4" key="1">
    <citation type="journal article" date="2011" name="Proc. Natl. Acad. Sci. U.S.A.">
        <title>Comparative genomics of xylose-fermenting fungi for enhanced biofuel production.</title>
        <authorList>
            <person name="Wohlbach D.J."/>
            <person name="Kuo A."/>
            <person name="Sato T.K."/>
            <person name="Potts K.M."/>
            <person name="Salamov A.A."/>
            <person name="LaButti K.M."/>
            <person name="Sun H."/>
            <person name="Clum A."/>
            <person name="Pangilinan J.L."/>
            <person name="Lindquist E.A."/>
            <person name="Lucas S."/>
            <person name="Lapidus A."/>
            <person name="Jin M."/>
            <person name="Gunawan C."/>
            <person name="Balan V."/>
            <person name="Dale B.E."/>
            <person name="Jeffries T.W."/>
            <person name="Zinkel R."/>
            <person name="Barry K.W."/>
            <person name="Grigoriev I.V."/>
            <person name="Gasch A.P."/>
        </authorList>
    </citation>
    <scope>NUCLEOTIDE SEQUENCE [LARGE SCALE GENOMIC DNA]</scope>
    <source>
        <strain evidence="4">ATCC 10573 / BCRC 21748 / CBS 615 / JCM 9827 / NBRC 10315 / NRRL Y-1498 / VKM Y-70</strain>
    </source>
</reference>
<evidence type="ECO:0000313" key="4">
    <source>
        <dbReference type="Proteomes" id="UP000000707"/>
    </source>
</evidence>
<keyword evidence="2" id="KW-0472">Membrane</keyword>
<dbReference type="HOGENOM" id="CLU_093900_0_0_1"/>